<dbReference type="GO" id="GO:0000981">
    <property type="term" value="F:DNA-binding transcription factor activity, RNA polymerase II-specific"/>
    <property type="evidence" value="ECO:0007669"/>
    <property type="project" value="InterPro"/>
</dbReference>
<dbReference type="InterPro" id="IPR036864">
    <property type="entry name" value="Zn2-C6_fun-type_DNA-bd_sf"/>
</dbReference>
<dbReference type="SMART" id="SM00066">
    <property type="entry name" value="GAL4"/>
    <property type="match status" value="1"/>
</dbReference>
<dbReference type="AlphaFoldDB" id="A0A9Q8LBS3"/>
<dbReference type="PANTHER" id="PTHR37534:SF11">
    <property type="entry name" value="ZN(II)2CYS6 TRANSCRIPTION FACTOR (EUROFUNG)"/>
    <property type="match status" value="1"/>
</dbReference>
<evidence type="ECO:0000256" key="1">
    <source>
        <dbReference type="ARBA" id="ARBA00004123"/>
    </source>
</evidence>
<dbReference type="Pfam" id="PF11951">
    <property type="entry name" value="Fungal_trans_2"/>
    <property type="match status" value="2"/>
</dbReference>
<dbReference type="GO" id="GO:0045944">
    <property type="term" value="P:positive regulation of transcription by RNA polymerase II"/>
    <property type="evidence" value="ECO:0007669"/>
    <property type="project" value="TreeGrafter"/>
</dbReference>
<dbReference type="InterPro" id="IPR001138">
    <property type="entry name" value="Zn2Cys6_DnaBD"/>
</dbReference>
<feature type="domain" description="Zn(2)-C6 fungal-type" evidence="3">
    <location>
        <begin position="16"/>
        <end position="44"/>
    </location>
</feature>
<dbReference type="GO" id="GO:0005634">
    <property type="term" value="C:nucleus"/>
    <property type="evidence" value="ECO:0007669"/>
    <property type="project" value="UniProtKB-SubCell"/>
</dbReference>
<dbReference type="PROSITE" id="PS50048">
    <property type="entry name" value="ZN2_CY6_FUNGAL_2"/>
    <property type="match status" value="1"/>
</dbReference>
<dbReference type="KEGG" id="ffu:CLAFUR5_03693"/>
<keyword evidence="2" id="KW-0539">Nucleus</keyword>
<evidence type="ECO:0000259" key="3">
    <source>
        <dbReference type="PROSITE" id="PS50048"/>
    </source>
</evidence>
<dbReference type="EMBL" id="CP090164">
    <property type="protein sequence ID" value="UJO13853.1"/>
    <property type="molecule type" value="Genomic_DNA"/>
</dbReference>
<dbReference type="InterPro" id="IPR021858">
    <property type="entry name" value="Fun_TF"/>
</dbReference>
<dbReference type="PROSITE" id="PS00463">
    <property type="entry name" value="ZN2_CY6_FUNGAL_1"/>
    <property type="match status" value="1"/>
</dbReference>
<evidence type="ECO:0000256" key="2">
    <source>
        <dbReference type="ARBA" id="ARBA00023242"/>
    </source>
</evidence>
<dbReference type="OrthoDB" id="4835445at2759"/>
<name>A0A9Q8LBS3_PASFU</name>
<comment type="subcellular location">
    <subcellularLocation>
        <location evidence="1">Nucleus</location>
    </subcellularLocation>
</comment>
<dbReference type="RefSeq" id="XP_047758219.1">
    <property type="nucleotide sequence ID" value="XM_047902841.1"/>
</dbReference>
<dbReference type="SUPFAM" id="SSF57701">
    <property type="entry name" value="Zn2/Cys6 DNA-binding domain"/>
    <property type="match status" value="1"/>
</dbReference>
<accession>A0A9Q8LBS3</accession>
<dbReference type="Proteomes" id="UP000756132">
    <property type="component" value="Chromosome 2"/>
</dbReference>
<reference evidence="4" key="1">
    <citation type="submission" date="2021-12" db="EMBL/GenBank/DDBJ databases">
        <authorList>
            <person name="Zaccaron A."/>
            <person name="Stergiopoulos I."/>
        </authorList>
    </citation>
    <scope>NUCLEOTIDE SEQUENCE</scope>
    <source>
        <strain evidence="4">Race5_Kim</strain>
    </source>
</reference>
<dbReference type="GO" id="GO:0000976">
    <property type="term" value="F:transcription cis-regulatory region binding"/>
    <property type="evidence" value="ECO:0007669"/>
    <property type="project" value="TreeGrafter"/>
</dbReference>
<dbReference type="PANTHER" id="PTHR37534">
    <property type="entry name" value="TRANSCRIPTIONAL ACTIVATOR PROTEIN UGA3"/>
    <property type="match status" value="1"/>
</dbReference>
<dbReference type="Pfam" id="PF00172">
    <property type="entry name" value="Zn_clus"/>
    <property type="match status" value="1"/>
</dbReference>
<sequence length="612" mass="69391">MNAKATRRGVKKSRGGCSRCKSQHLKCDERRPKCGRCERLGVICPGYSQPLKWSTKHEVVAQATTPATYQTPVETPQDIQEHSFPLSPAIDLLDWSRTPFPSSLPQQVAETQPEIAQNELDPAPFEAFPEPGFDWSQAHLPFDLTDHDLNMQLVRQDSPEARSQPLLRSLGARVQETTSRIQNSIFHEPSELLSYYFKVVPQLYSMFDSSKNPFRSAVSNAFNDSLAVNLAAQGMAAACLVEVHPRFSAIGTQLREQALEAVKHETDQEYNAMLALTMSGPTGNWFRPQDLDITSYRTMRERLDTLAASGAVGEKYTWFREALVQWDMLLAYAADASTLPPSIRLPRAIGLPGRKQTVHPWNGVARETLEILGEIGRLVRSNRTRHLNQTFITQAHIHQMAHDLQRAQDLEHRLLAVQYPAIDEIASTEDENTPLWHVTTLAELQRYAGLLQLYHVFPDLLSARLDVHHLDLDDAQTISALNQQRSQWRTSFALEALRMLETIPFETGIKDFQPFLLVAFASELVCEGVQSTEFQLEIPTTDSNISKEFAEVAMMRKFTIDRLSSLLRTIPPKPIRICLDIVKETWRRIDNGQPQVYWLDVMIENGWETILA</sequence>
<organism evidence="4 5">
    <name type="scientific">Passalora fulva</name>
    <name type="common">Tomato leaf mold</name>
    <name type="synonym">Cladosporium fulvum</name>
    <dbReference type="NCBI Taxonomy" id="5499"/>
    <lineage>
        <taxon>Eukaryota</taxon>
        <taxon>Fungi</taxon>
        <taxon>Dikarya</taxon>
        <taxon>Ascomycota</taxon>
        <taxon>Pezizomycotina</taxon>
        <taxon>Dothideomycetes</taxon>
        <taxon>Dothideomycetidae</taxon>
        <taxon>Mycosphaerellales</taxon>
        <taxon>Mycosphaerellaceae</taxon>
        <taxon>Fulvia</taxon>
    </lineage>
</organism>
<gene>
    <name evidence="4" type="ORF">CLAFUR5_03693</name>
</gene>
<dbReference type="Gene3D" id="4.10.240.10">
    <property type="entry name" value="Zn(2)-C6 fungal-type DNA-binding domain"/>
    <property type="match status" value="1"/>
</dbReference>
<evidence type="ECO:0000313" key="5">
    <source>
        <dbReference type="Proteomes" id="UP000756132"/>
    </source>
</evidence>
<reference evidence="4" key="2">
    <citation type="journal article" date="2022" name="Microb. Genom.">
        <title>A chromosome-scale genome assembly of the tomato pathogen Cladosporium fulvum reveals a compartmentalized genome architecture and the presence of a dispensable chromosome.</title>
        <authorList>
            <person name="Zaccaron A.Z."/>
            <person name="Chen L.H."/>
            <person name="Samaras A."/>
            <person name="Stergiopoulos I."/>
        </authorList>
    </citation>
    <scope>NUCLEOTIDE SEQUENCE</scope>
    <source>
        <strain evidence="4">Race5_Kim</strain>
    </source>
</reference>
<protein>
    <submittedName>
        <fullName evidence="4">Beauvericin cluster-specific repressor BEA4</fullName>
    </submittedName>
</protein>
<proteinExistence type="predicted"/>
<dbReference type="GO" id="GO:0008270">
    <property type="term" value="F:zinc ion binding"/>
    <property type="evidence" value="ECO:0007669"/>
    <property type="project" value="InterPro"/>
</dbReference>
<keyword evidence="5" id="KW-1185">Reference proteome</keyword>
<evidence type="ECO:0000313" key="4">
    <source>
        <dbReference type="EMBL" id="UJO13853.1"/>
    </source>
</evidence>
<dbReference type="GeneID" id="71983571"/>
<dbReference type="CDD" id="cd00067">
    <property type="entry name" value="GAL4"/>
    <property type="match status" value="1"/>
</dbReference>